<evidence type="ECO:0000313" key="4">
    <source>
        <dbReference type="Proteomes" id="UP000318052"/>
    </source>
</evidence>
<evidence type="ECO:0000256" key="1">
    <source>
        <dbReference type="SAM" id="MobiDB-lite"/>
    </source>
</evidence>
<gene>
    <name evidence="3" type="ORF">FRZ02_22935</name>
</gene>
<dbReference type="Gene3D" id="1.40.20.10">
    <property type="entry name" value="CHAD domain"/>
    <property type="match status" value="1"/>
</dbReference>
<name>A0ABY3GVG1_9ACTN</name>
<dbReference type="Proteomes" id="UP000318052">
    <property type="component" value="Unassembled WGS sequence"/>
</dbReference>
<dbReference type="RefSeq" id="WP_037629482.1">
    <property type="nucleotide sequence ID" value="NZ_DS999645.1"/>
</dbReference>
<proteinExistence type="predicted"/>
<evidence type="ECO:0000313" key="3">
    <source>
        <dbReference type="EMBL" id="TWV20832.1"/>
    </source>
</evidence>
<dbReference type="PANTHER" id="PTHR39339">
    <property type="entry name" value="SLR1444 PROTEIN"/>
    <property type="match status" value="1"/>
</dbReference>
<feature type="compositionally biased region" description="Basic residues" evidence="1">
    <location>
        <begin position="1"/>
        <end position="13"/>
    </location>
</feature>
<dbReference type="InterPro" id="IPR007899">
    <property type="entry name" value="CHAD_dom"/>
</dbReference>
<accession>A0ABY3GVG1</accession>
<dbReference type="PROSITE" id="PS51708">
    <property type="entry name" value="CHAD"/>
    <property type="match status" value="1"/>
</dbReference>
<protein>
    <submittedName>
        <fullName evidence="3">CHAD domain-containing protein</fullName>
    </submittedName>
</protein>
<evidence type="ECO:0000259" key="2">
    <source>
        <dbReference type="PROSITE" id="PS51708"/>
    </source>
</evidence>
<feature type="non-terminal residue" evidence="3">
    <location>
        <position position="1"/>
    </location>
</feature>
<feature type="region of interest" description="Disordered" evidence="1">
    <location>
        <begin position="1"/>
        <end position="30"/>
    </location>
</feature>
<comment type="caution">
    <text evidence="3">The sequence shown here is derived from an EMBL/GenBank/DDBJ whole genome shotgun (WGS) entry which is preliminary data.</text>
</comment>
<dbReference type="Pfam" id="PF05235">
    <property type="entry name" value="CHAD"/>
    <property type="match status" value="1"/>
</dbReference>
<sequence length="106" mass="11538">ALHQARKAAKRARYAAEAARPALGKPAKRHRKRVKAVQQLLGVHQDSVVAREALRQLAVEAHGAGESAFTWGLLYGTEQSRAEAAERELPEVWEKVREEGPPGPGG</sequence>
<reference evidence="4" key="1">
    <citation type="journal article" date="2019" name="Microbiol. Resour. Announc.">
        <title>Draft Genomic Sequences of Streptomyces misionensis and Streptomyces albidoflavus, bacteria applied for phytopathogen biocontrol.</title>
        <authorList>
            <person name="Pylro V."/>
            <person name="Dias A."/>
            <person name="Andreote F."/>
            <person name="Varani A."/>
            <person name="Andreote C."/>
            <person name="Bernardo E."/>
            <person name="Martins T."/>
        </authorList>
    </citation>
    <scope>NUCLEOTIDE SEQUENCE [LARGE SCALE GENOMIC DNA]</scope>
    <source>
        <strain evidence="4">77</strain>
    </source>
</reference>
<dbReference type="InterPro" id="IPR038186">
    <property type="entry name" value="CHAD_dom_sf"/>
</dbReference>
<dbReference type="PANTHER" id="PTHR39339:SF1">
    <property type="entry name" value="CHAD DOMAIN-CONTAINING PROTEIN"/>
    <property type="match status" value="1"/>
</dbReference>
<dbReference type="EMBL" id="VOGX01000050">
    <property type="protein sequence ID" value="TWV20832.1"/>
    <property type="molecule type" value="Genomic_DNA"/>
</dbReference>
<feature type="domain" description="CHAD" evidence="2">
    <location>
        <begin position="1"/>
        <end position="98"/>
    </location>
</feature>
<keyword evidence="4" id="KW-1185">Reference proteome</keyword>
<organism evidence="3 4">
    <name type="scientific">Streptomyces albidoflavus</name>
    <dbReference type="NCBI Taxonomy" id="1886"/>
    <lineage>
        <taxon>Bacteria</taxon>
        <taxon>Bacillati</taxon>
        <taxon>Actinomycetota</taxon>
        <taxon>Actinomycetes</taxon>
        <taxon>Kitasatosporales</taxon>
        <taxon>Streptomycetaceae</taxon>
        <taxon>Streptomyces</taxon>
        <taxon>Streptomyces albidoflavus group</taxon>
    </lineage>
</organism>